<organism evidence="1">
    <name type="scientific">hydrothermal vent metagenome</name>
    <dbReference type="NCBI Taxonomy" id="652676"/>
    <lineage>
        <taxon>unclassified sequences</taxon>
        <taxon>metagenomes</taxon>
        <taxon>ecological metagenomes</taxon>
    </lineage>
</organism>
<dbReference type="Pfam" id="PF19842">
    <property type="entry name" value="YqeC"/>
    <property type="match status" value="1"/>
</dbReference>
<accession>A0A3B0SQ88</accession>
<dbReference type="AlphaFoldDB" id="A0A3B0SQ88"/>
<gene>
    <name evidence="1" type="ORF">MNBD_ACTINO01-1335</name>
</gene>
<dbReference type="NCBIfam" id="TIGR03172">
    <property type="entry name" value="selenium cofactor biosynthesis protein YqeC"/>
    <property type="match status" value="1"/>
</dbReference>
<sequence length="245" mass="25544">MARQTSVVTARLAAQLGLDRHELVAIVGAGGKTTILHTLGRELAAGHLKVILTTTTRMAPDQISESVCWSDDPIEVEKSLVPGAPLFVLLGHDSDKVVGLEPAAVDGLFTSTSVDHIIVEADGARTMSIKAPAEHEPVIPTAATTVVVVMGADALGQPLRTVAHRVDRITALTGLTYDDLVTPEHAATILLHPGGGLKGIPESSRIVIAITKVSPSNAVPVRELTAIITGHPSVDRCIELAQSTG</sequence>
<proteinExistence type="predicted"/>
<reference evidence="1" key="1">
    <citation type="submission" date="2018-06" db="EMBL/GenBank/DDBJ databases">
        <authorList>
            <person name="Zhirakovskaya E."/>
        </authorList>
    </citation>
    <scope>NUCLEOTIDE SEQUENCE</scope>
</reference>
<dbReference type="EMBL" id="UOEI01000396">
    <property type="protein sequence ID" value="VAW04452.1"/>
    <property type="molecule type" value="Genomic_DNA"/>
</dbReference>
<evidence type="ECO:0008006" key="2">
    <source>
        <dbReference type="Google" id="ProtNLM"/>
    </source>
</evidence>
<dbReference type="InterPro" id="IPR017587">
    <property type="entry name" value="YqeC"/>
</dbReference>
<protein>
    <recommendedName>
        <fullName evidence="2">Selenium-dependent hydroxylase accessory protein YqeC</fullName>
    </recommendedName>
</protein>
<name>A0A3B0SQ88_9ZZZZ</name>
<evidence type="ECO:0000313" key="1">
    <source>
        <dbReference type="EMBL" id="VAW04452.1"/>
    </source>
</evidence>